<dbReference type="AlphaFoldDB" id="A0A917CC68"/>
<evidence type="ECO:0000259" key="3">
    <source>
        <dbReference type="Pfam" id="PF22636"/>
    </source>
</evidence>
<dbReference type="Pfam" id="PF22636">
    <property type="entry name" value="FlK"/>
    <property type="match status" value="1"/>
</dbReference>
<accession>A0A917CC68</accession>
<dbReference type="PIRSF" id="PIRSF014972">
    <property type="entry name" value="FlK"/>
    <property type="match status" value="1"/>
</dbReference>
<evidence type="ECO:0000256" key="2">
    <source>
        <dbReference type="PIRSR" id="PIRSR014972-2"/>
    </source>
</evidence>
<dbReference type="Gene3D" id="3.10.129.10">
    <property type="entry name" value="Hotdog Thioesterase"/>
    <property type="match status" value="1"/>
</dbReference>
<dbReference type="PANTHER" id="PTHR36934">
    <property type="entry name" value="BLR0278 PROTEIN"/>
    <property type="match status" value="1"/>
</dbReference>
<evidence type="ECO:0000256" key="1">
    <source>
        <dbReference type="PIRSR" id="PIRSR014972-1"/>
    </source>
</evidence>
<dbReference type="RefSeq" id="WP_188583170.1">
    <property type="nucleotide sequence ID" value="NZ_BMCT01000008.1"/>
</dbReference>
<evidence type="ECO:0000313" key="4">
    <source>
        <dbReference type="EMBL" id="GGF81405.1"/>
    </source>
</evidence>
<dbReference type="InterPro" id="IPR054485">
    <property type="entry name" value="FlK-like_dom"/>
</dbReference>
<dbReference type="InterPro" id="IPR025540">
    <property type="entry name" value="FlK"/>
</dbReference>
<dbReference type="SUPFAM" id="SSF54637">
    <property type="entry name" value="Thioesterase/thiol ester dehydrase-isomerase"/>
    <property type="match status" value="1"/>
</dbReference>
<feature type="domain" description="Fluoroacetyl-CoA-specific thioesterase-like" evidence="3">
    <location>
        <begin position="32"/>
        <end position="126"/>
    </location>
</feature>
<dbReference type="PANTHER" id="PTHR36934:SF1">
    <property type="entry name" value="THIOESTERASE DOMAIN-CONTAINING PROTEIN"/>
    <property type="match status" value="1"/>
</dbReference>
<feature type="active site" evidence="1">
    <location>
        <position position="51"/>
    </location>
</feature>
<dbReference type="InterPro" id="IPR029069">
    <property type="entry name" value="HotDog_dom_sf"/>
</dbReference>
<feature type="binding site" evidence="2">
    <location>
        <position position="121"/>
    </location>
    <ligand>
        <name>substrate</name>
    </ligand>
</feature>
<feature type="binding site" evidence="2">
    <location>
        <position position="70"/>
    </location>
    <ligand>
        <name>substrate</name>
    </ligand>
</feature>
<reference evidence="4" key="1">
    <citation type="journal article" date="2014" name="Int. J. Syst. Evol. Microbiol.">
        <title>Complete genome sequence of Corynebacterium casei LMG S-19264T (=DSM 44701T), isolated from a smear-ripened cheese.</title>
        <authorList>
            <consortium name="US DOE Joint Genome Institute (JGI-PGF)"/>
            <person name="Walter F."/>
            <person name="Albersmeier A."/>
            <person name="Kalinowski J."/>
            <person name="Ruckert C."/>
        </authorList>
    </citation>
    <scope>NUCLEOTIDE SEQUENCE</scope>
    <source>
        <strain evidence="4">CCM 7897</strain>
    </source>
</reference>
<dbReference type="Proteomes" id="UP000606044">
    <property type="component" value="Unassembled WGS sequence"/>
</dbReference>
<comment type="caution">
    <text evidence="4">The sequence shown here is derived from an EMBL/GenBank/DDBJ whole genome shotgun (WGS) entry which is preliminary data.</text>
</comment>
<proteinExistence type="predicted"/>
<name>A0A917CC68_9HYPH</name>
<gene>
    <name evidence="4" type="ORF">GCM10007301_46930</name>
</gene>
<protein>
    <submittedName>
        <fullName evidence="4">Thioesterase</fullName>
    </submittedName>
</protein>
<feature type="binding site" evidence="2">
    <location>
        <position position="70"/>
    </location>
    <ligand>
        <name>CoA</name>
        <dbReference type="ChEBI" id="CHEBI:57287"/>
    </ligand>
</feature>
<feature type="active site" evidence="1">
    <location>
        <position position="77"/>
    </location>
</feature>
<keyword evidence="5" id="KW-1185">Reference proteome</keyword>
<dbReference type="EMBL" id="BMCT01000008">
    <property type="protein sequence ID" value="GGF81405.1"/>
    <property type="molecule type" value="Genomic_DNA"/>
</dbReference>
<sequence>MPLDTLQPGLTHTQSLRVDERLTVPAVSQAFTSFSDMPPVFATAFLVGFVEWACIEALKPHLAPGEKTVGVHVDLSHDAATPVGMTVTAQVELIAVEGRKLRFKVSCRDEADAICAGYHERYVIDADRFLARLAQKQAGARA</sequence>
<organism evidence="4 5">
    <name type="scientific">Azorhizobium oxalatiphilum</name>
    <dbReference type="NCBI Taxonomy" id="980631"/>
    <lineage>
        <taxon>Bacteria</taxon>
        <taxon>Pseudomonadati</taxon>
        <taxon>Pseudomonadota</taxon>
        <taxon>Alphaproteobacteria</taxon>
        <taxon>Hyphomicrobiales</taxon>
        <taxon>Xanthobacteraceae</taxon>
        <taxon>Azorhizobium</taxon>
    </lineage>
</organism>
<reference evidence="4" key="2">
    <citation type="submission" date="2020-09" db="EMBL/GenBank/DDBJ databases">
        <authorList>
            <person name="Sun Q."/>
            <person name="Sedlacek I."/>
        </authorList>
    </citation>
    <scope>NUCLEOTIDE SEQUENCE</scope>
    <source>
        <strain evidence="4">CCM 7897</strain>
    </source>
</reference>
<evidence type="ECO:0000313" key="5">
    <source>
        <dbReference type="Proteomes" id="UP000606044"/>
    </source>
</evidence>
<feature type="active site" evidence="1">
    <location>
        <position position="43"/>
    </location>
</feature>